<sequence>MRNFLYIIIVLLALTACSKAKKQETPKGQQSAEYALDDQGVYKGTYPCADCSGIEVSLILNEDKTFRYETVYAGKADAAFTSEGNYTIKDHILTIQEEGKPLHFLTGKNELTLLGSDMKPNTGSLKALYQLKKQQKFSYQGVYETYHEEKGNYTETLSIIPKGEQYEIIFSSSPVKDQENCRFSGIGMLKKDTLWVNIAGKKDLAKNEAVLMYIAPSHDNLGVDVFTEKFDERFAMMQYCGGGGSLAGKYLKNRVAANSIGAYTNQNTIAEVLQTIPNAQINKKVEHGEFADDVYSNYEISSPDSQLLFTLSPKDTGKVNQKINRVLINSPFFKTEKGISKNSTYADIKKAYPITKIEPTEGHIVLTVNEIHASFSIAKSKLSKDWWNAKTKSVNTNSIPLNAKIDDFILWWND</sequence>
<evidence type="ECO:0000313" key="2">
    <source>
        <dbReference type="EMBL" id="AZI32887.1"/>
    </source>
</evidence>
<organism evidence="2 3">
    <name type="scientific">Kaistella carnis</name>
    <dbReference type="NCBI Taxonomy" id="1241979"/>
    <lineage>
        <taxon>Bacteria</taxon>
        <taxon>Pseudomonadati</taxon>
        <taxon>Bacteroidota</taxon>
        <taxon>Flavobacteriia</taxon>
        <taxon>Flavobacteriales</taxon>
        <taxon>Weeksellaceae</taxon>
        <taxon>Chryseobacterium group</taxon>
        <taxon>Kaistella</taxon>
    </lineage>
</organism>
<evidence type="ECO:0000256" key="1">
    <source>
        <dbReference type="SAM" id="SignalP"/>
    </source>
</evidence>
<keyword evidence="1" id="KW-0732">Signal</keyword>
<keyword evidence="3" id="KW-1185">Reference proteome</keyword>
<dbReference type="RefSeq" id="WP_125023786.1">
    <property type="nucleotide sequence ID" value="NZ_CP034159.1"/>
</dbReference>
<accession>A0A3G8XMC3</accession>
<dbReference type="EMBL" id="CP034159">
    <property type="protein sequence ID" value="AZI32887.1"/>
    <property type="molecule type" value="Genomic_DNA"/>
</dbReference>
<dbReference type="OrthoDB" id="5348860at2"/>
<reference evidence="3" key="1">
    <citation type="submission" date="2018-11" db="EMBL/GenBank/DDBJ databases">
        <title>Proposal to divide the Flavobacteriaceae and reorganize its genera based on Amino Acid Identity values calculated from whole genome sequences.</title>
        <authorList>
            <person name="Nicholson A.C."/>
            <person name="Gulvik C.A."/>
            <person name="Whitney A.M."/>
            <person name="Humrighouse B.W."/>
            <person name="Bell M."/>
            <person name="Holmes B."/>
            <person name="Steigerwalt A.G."/>
            <person name="Villarma A."/>
            <person name="Sheth M."/>
            <person name="Batra D."/>
            <person name="Pryor J."/>
            <person name="Bernardet J.-F."/>
            <person name="Hugo C."/>
            <person name="Kampfer P."/>
            <person name="Newman J.D."/>
            <person name="McQuiston J.R."/>
        </authorList>
    </citation>
    <scope>NUCLEOTIDE SEQUENCE [LARGE SCALE GENOMIC DNA]</scope>
    <source>
        <strain evidence="3">G0081</strain>
    </source>
</reference>
<dbReference type="Pfam" id="PF04170">
    <property type="entry name" value="NlpE"/>
    <property type="match status" value="1"/>
</dbReference>
<evidence type="ECO:0000313" key="3">
    <source>
        <dbReference type="Proteomes" id="UP000270185"/>
    </source>
</evidence>
<proteinExistence type="predicted"/>
<dbReference type="PROSITE" id="PS51257">
    <property type="entry name" value="PROKAR_LIPOPROTEIN"/>
    <property type="match status" value="1"/>
</dbReference>
<feature type="signal peptide" evidence="1">
    <location>
        <begin position="1"/>
        <end position="22"/>
    </location>
</feature>
<gene>
    <name evidence="2" type="ORF">EIB73_06680</name>
</gene>
<dbReference type="AlphaFoldDB" id="A0A3G8XMC3"/>
<feature type="chain" id="PRO_5017981376" evidence="1">
    <location>
        <begin position="23"/>
        <end position="414"/>
    </location>
</feature>
<protein>
    <submittedName>
        <fullName evidence="2">Copper resistance protein NlpE</fullName>
    </submittedName>
</protein>
<dbReference type="Gene3D" id="2.40.128.640">
    <property type="match status" value="1"/>
</dbReference>
<dbReference type="KEGG" id="ccas:EIB73_06680"/>
<dbReference type="InterPro" id="IPR007298">
    <property type="entry name" value="Cu-R_lipoprotein_NlpE"/>
</dbReference>
<dbReference type="Proteomes" id="UP000270185">
    <property type="component" value="Chromosome"/>
</dbReference>
<name>A0A3G8XMC3_9FLAO</name>